<dbReference type="InterPro" id="IPR051796">
    <property type="entry name" value="ISF_SsuE-like"/>
</dbReference>
<sequence>MRVLAIQGSPRVNKNTDILLDKFLDGIKDKNEKCKIDKIFLQEKNLQWCKACNACKNKEIGHCIINDDMQEIYPLISDANILVLATPVYWWSMSAQLKTFIDRIYGLSNKKQLKGKKCVLLMTYGGALPNEGPRIVEETIKEICNYIGLKLVDVYGVCTDEEVQVSDNLKVQEEAYKLGYNI</sequence>
<reference evidence="4 5" key="1">
    <citation type="submission" date="2023-07" db="EMBL/GenBank/DDBJ databases">
        <title>Genomic Encyclopedia of Type Strains, Phase IV (KMG-IV): sequencing the most valuable type-strain genomes for metagenomic binning, comparative biology and taxonomic classification.</title>
        <authorList>
            <person name="Goeker M."/>
        </authorList>
    </citation>
    <scope>NUCLEOTIDE SEQUENCE [LARGE SCALE GENOMIC DNA]</scope>
    <source>
        <strain evidence="4 5">DSM 1400</strain>
    </source>
</reference>
<dbReference type="InterPro" id="IPR029039">
    <property type="entry name" value="Flavoprotein-like_sf"/>
</dbReference>
<keyword evidence="2" id="KW-0288">FMN</keyword>
<dbReference type="PANTHER" id="PTHR43278:SF2">
    <property type="entry name" value="IRON-SULFUR FLAVOPROTEIN"/>
    <property type="match status" value="1"/>
</dbReference>
<dbReference type="RefSeq" id="WP_307356432.1">
    <property type="nucleotide sequence ID" value="NZ_BAAACJ010000007.1"/>
</dbReference>
<evidence type="ECO:0000256" key="2">
    <source>
        <dbReference type="ARBA" id="ARBA00022643"/>
    </source>
</evidence>
<dbReference type="Pfam" id="PF03358">
    <property type="entry name" value="FMN_red"/>
    <property type="match status" value="1"/>
</dbReference>
<name>A0ABU0JVI2_HATLI</name>
<accession>A0ABU0JVI2</accession>
<dbReference type="Gene3D" id="3.40.50.360">
    <property type="match status" value="1"/>
</dbReference>
<organism evidence="4 5">
    <name type="scientific">Hathewaya limosa</name>
    <name type="common">Clostridium limosum</name>
    <dbReference type="NCBI Taxonomy" id="1536"/>
    <lineage>
        <taxon>Bacteria</taxon>
        <taxon>Bacillati</taxon>
        <taxon>Bacillota</taxon>
        <taxon>Clostridia</taxon>
        <taxon>Eubacteriales</taxon>
        <taxon>Clostridiaceae</taxon>
        <taxon>Hathewaya</taxon>
    </lineage>
</organism>
<keyword evidence="5" id="KW-1185">Reference proteome</keyword>
<comment type="caution">
    <text evidence="4">The sequence shown here is derived from an EMBL/GenBank/DDBJ whole genome shotgun (WGS) entry which is preliminary data.</text>
</comment>
<feature type="domain" description="NADPH-dependent FMN reductase-like" evidence="3">
    <location>
        <begin position="1"/>
        <end position="127"/>
    </location>
</feature>
<evidence type="ECO:0000259" key="3">
    <source>
        <dbReference type="Pfam" id="PF03358"/>
    </source>
</evidence>
<dbReference type="EMBL" id="JAUSWN010000019">
    <property type="protein sequence ID" value="MDQ0480445.1"/>
    <property type="molecule type" value="Genomic_DNA"/>
</dbReference>
<protein>
    <submittedName>
        <fullName evidence="4">Multimeric flavodoxin WrbA</fullName>
    </submittedName>
</protein>
<evidence type="ECO:0000256" key="1">
    <source>
        <dbReference type="ARBA" id="ARBA00022630"/>
    </source>
</evidence>
<gene>
    <name evidence="4" type="ORF">QOZ93_002193</name>
</gene>
<dbReference type="SUPFAM" id="SSF52218">
    <property type="entry name" value="Flavoproteins"/>
    <property type="match status" value="1"/>
</dbReference>
<evidence type="ECO:0000313" key="5">
    <source>
        <dbReference type="Proteomes" id="UP001224418"/>
    </source>
</evidence>
<evidence type="ECO:0000313" key="4">
    <source>
        <dbReference type="EMBL" id="MDQ0480445.1"/>
    </source>
</evidence>
<proteinExistence type="predicted"/>
<dbReference type="Proteomes" id="UP001224418">
    <property type="component" value="Unassembled WGS sequence"/>
</dbReference>
<dbReference type="InterPro" id="IPR005025">
    <property type="entry name" value="FMN_Rdtase-like_dom"/>
</dbReference>
<dbReference type="PANTHER" id="PTHR43278">
    <property type="entry name" value="NAD(P)H-DEPENDENT FMN-CONTAINING OXIDOREDUCTASE YWQN-RELATED"/>
    <property type="match status" value="1"/>
</dbReference>
<keyword evidence="1" id="KW-0285">Flavoprotein</keyword>